<gene>
    <name evidence="3" type="ORF">KP509_07G098100</name>
</gene>
<dbReference type="InterPro" id="IPR040031">
    <property type="entry name" value="Codanin-1"/>
</dbReference>
<protein>
    <recommendedName>
        <fullName evidence="2">Codanin-1 C-terminal domain-containing protein</fullName>
    </recommendedName>
</protein>
<comment type="caution">
    <text evidence="3">The sequence shown here is derived from an EMBL/GenBank/DDBJ whole genome shotgun (WGS) entry which is preliminary data.</text>
</comment>
<proteinExistence type="predicted"/>
<evidence type="ECO:0000313" key="3">
    <source>
        <dbReference type="EMBL" id="KAH7434036.1"/>
    </source>
</evidence>
<name>A0A8T2UJL1_CERRI</name>
<dbReference type="Proteomes" id="UP000825935">
    <property type="component" value="Chromosome 7"/>
</dbReference>
<dbReference type="EMBL" id="CM035412">
    <property type="protein sequence ID" value="KAH7434036.1"/>
    <property type="molecule type" value="Genomic_DNA"/>
</dbReference>
<keyword evidence="4" id="KW-1185">Reference proteome</keyword>
<dbReference type="GO" id="GO:0006325">
    <property type="term" value="P:chromatin organization"/>
    <property type="evidence" value="ECO:0007669"/>
    <property type="project" value="TreeGrafter"/>
</dbReference>
<evidence type="ECO:0000313" key="4">
    <source>
        <dbReference type="Proteomes" id="UP000825935"/>
    </source>
</evidence>
<dbReference type="InterPro" id="IPR028171">
    <property type="entry name" value="Codanin-1_C"/>
</dbReference>
<reference evidence="3" key="1">
    <citation type="submission" date="2021-08" db="EMBL/GenBank/DDBJ databases">
        <title>WGS assembly of Ceratopteris richardii.</title>
        <authorList>
            <person name="Marchant D.B."/>
            <person name="Chen G."/>
            <person name="Jenkins J."/>
            <person name="Shu S."/>
            <person name="Leebens-Mack J."/>
            <person name="Grimwood J."/>
            <person name="Schmutz J."/>
            <person name="Soltis P."/>
            <person name="Soltis D."/>
            <person name="Chen Z.-H."/>
        </authorList>
    </citation>
    <scope>NUCLEOTIDE SEQUENCE</scope>
    <source>
        <strain evidence="3">Whitten #5841</strain>
        <tissue evidence="3">Leaf</tissue>
    </source>
</reference>
<dbReference type="OMA" id="NYPWFSE"/>
<dbReference type="OrthoDB" id="20982at2759"/>
<dbReference type="PANTHER" id="PTHR28678:SF1">
    <property type="entry name" value="CODANIN-1"/>
    <property type="match status" value="1"/>
</dbReference>
<sequence>METSELQEANSSLIQLLLQDGGAYGFLNDVLAWISGVSATQNGRLGKHRAGQYIDNFSKTNPLSFAVDFLEYLKIESGRIVAHLKMLVETKEKGGDNLHASSVTLESNNLSHVKSAQESEGNLYDAEFPVLGASNINVAKRPQNKPRRVNPTPMECPVVNSAFVFAKVEPNKQSNSSSPCTLSSAPLKFDMEALMKRCDKRRSKHKVSEEKVQKQLMITDKSEHLSFKTGSTENIIRTQRSPVCEVHSIATVDNKASEGSLIFPDTIVSKLKRFATVHSQLVKERLVPSLIGELRYLFQLVSLGQSTMQLNDAYFVSNKLFGCGNECSLYACIAMEYLGRVIDSVGEPLLIAMIDHPMIMQHAPTLLMQIRQSLARSQASSLHSFKSYKASNLQASHYSRLTDPISLPFKAERDSRIYYKSRESQKLYNNRELCRDSFYAIIREAAAFQNSFGHTIDDTWMRTQQNVKSLMSSLMFENYPWFTELILEHLIQVAVCGETDPVVSDFARHDPIKLQKLHDRLILGNSNKSLRSSSSLMHGNKDSNIDDFKRPRSVSRPCSPSTNPSAMELISTFAQSLRVYFWIMEAADSYKLSIQMIWSLKSKIYKLTKIPQHSRDSAEIGSILTQRVLSLKALASLLGFLCFSPGLGFQIHGLEWESLTTDPPIDVVESLAVAMANENLLLTLPWILDYLQLIKTDPYVLKRPYFQRAINALQQVYNYSILDPKNDNFGISSLCILSLLDRFFESVNLSVLNGDMESGVKNLFNEFNECTSDSKQSHGLDKLRGVVDTSYIQQCCPTLMELRAMLTNQKEDLLDRELRSGTSVGKAKNLRKITPIQNPKGFQACDKGIWCGPCEMDMPGSHMQMKLQQSFFEQHQELQRLVDFIVDTTAVNAARAASSKALSPILEEALSSLESTLAHRIGDATSSQANCHLESEVENIITSCIQKALPLATDYAKKHTSERASGALALLSNPDENPSILGIAARIAVDSAASAASKKTLAAISCDIRKKVTQEVESWRHNITNAEKLKVREVSLEKQVTKGVVSNDVDVASKIQRCVLDNKENMEALYNIMQKDNSSKQENMQLLKPVSVSASPLCNSKGSFLLNRVICCSDAVIECCENLVKVENQRHKLRVKLAATATSLEIMLSPKYLRMPPGGFGALVYMDYKHDNLTTSRDVSSSGFKFRIERALAKRCVTLAFHLCLQCPDQAFSYDPAVLKQCRCFTKLDFETKDACSMSIRIKGTCCDLFNDEKRSAAGQILGQWIEPCPVTNNENVCVISECENNDCRKYLMSAVLGMCLALENCSICDENFFILEFFHSWRWIQAVCAEPWIGSEAWFQIVKHGMAKLLVELCYAKSLQRRMGQLFKCLEEFFNALFQTRPEDMRNLGVQIKGETDLQSLKLIIIFVFLEMLDLDFIHRLKTSLESDGRHEDLDLSLQGYLDMKNLLKGSFSSLGTGTVN</sequence>
<dbReference type="Pfam" id="PF15296">
    <property type="entry name" value="Codanin-1_C"/>
    <property type="match status" value="1"/>
</dbReference>
<dbReference type="GO" id="GO:0005634">
    <property type="term" value="C:nucleus"/>
    <property type="evidence" value="ECO:0007669"/>
    <property type="project" value="TreeGrafter"/>
</dbReference>
<evidence type="ECO:0000259" key="2">
    <source>
        <dbReference type="Pfam" id="PF15296"/>
    </source>
</evidence>
<evidence type="ECO:0000256" key="1">
    <source>
        <dbReference type="SAM" id="MobiDB-lite"/>
    </source>
</evidence>
<feature type="domain" description="Codanin-1 C-terminal" evidence="2">
    <location>
        <begin position="785"/>
        <end position="914"/>
    </location>
</feature>
<dbReference type="PANTHER" id="PTHR28678">
    <property type="entry name" value="CODANIN-1"/>
    <property type="match status" value="1"/>
</dbReference>
<feature type="region of interest" description="Disordered" evidence="1">
    <location>
        <begin position="531"/>
        <end position="561"/>
    </location>
</feature>
<feature type="compositionally biased region" description="Basic and acidic residues" evidence="1">
    <location>
        <begin position="539"/>
        <end position="550"/>
    </location>
</feature>
<organism evidence="3 4">
    <name type="scientific">Ceratopteris richardii</name>
    <name type="common">Triangle waterfern</name>
    <dbReference type="NCBI Taxonomy" id="49495"/>
    <lineage>
        <taxon>Eukaryota</taxon>
        <taxon>Viridiplantae</taxon>
        <taxon>Streptophyta</taxon>
        <taxon>Embryophyta</taxon>
        <taxon>Tracheophyta</taxon>
        <taxon>Polypodiopsida</taxon>
        <taxon>Polypodiidae</taxon>
        <taxon>Polypodiales</taxon>
        <taxon>Pteridineae</taxon>
        <taxon>Pteridaceae</taxon>
        <taxon>Parkerioideae</taxon>
        <taxon>Ceratopteris</taxon>
    </lineage>
</organism>
<accession>A0A8T2UJL1</accession>